<dbReference type="GO" id="GO:0005634">
    <property type="term" value="C:nucleus"/>
    <property type="evidence" value="ECO:0007669"/>
    <property type="project" value="TreeGrafter"/>
</dbReference>
<dbReference type="GO" id="GO:0016787">
    <property type="term" value="F:hydrolase activity"/>
    <property type="evidence" value="ECO:0007669"/>
    <property type="project" value="UniProtKB-KW"/>
</dbReference>
<sequence length="488" mass="55645">MKAEDNGISVDEGGLFRTTIYRPNLRLVAESTQNKQAKYEKIFAFLRRDPDATIIYVTLQEQAESLAGDLVQNGFKAEPFHTGLQTNIKTQLQEEFMRRDDLVVVATIAFGMSIDKADIRNIVHLDLPYSLEGYSQEIGRTGRDGKLSQCLFYLYQEDFYIKENFARGDLPSRTSVYNILSSIFSSQNINRKVGETIDFSHYQQSQELDIRPNTLSILNTQLELHCGLIRATTATFSSYSYIKKPAYYDFSRSENSAAMGAINTYSVAKIKWCHIDVEHTARLRGIPRADIVRKLQDLNDRDAIELKTSGVINIYRILQELPKNSNQFNTITNDLYAQIQEREQRDLARVQQVVDLITGQECYSRPLAKHFGDDLPNGNTNCGHCTWCETHKRVVIYKTPVLPVNSHPVKVLLKSVQAREDSQFLARIAFGITSPRWTNMRLKDKSAFASMDGCDFLDLLDVFTWICDKDEHETSKAVASISARKIRT</sequence>
<evidence type="ECO:0000256" key="2">
    <source>
        <dbReference type="ARBA" id="ARBA00034617"/>
    </source>
</evidence>
<evidence type="ECO:0000256" key="3">
    <source>
        <dbReference type="ARBA" id="ARBA00034808"/>
    </source>
</evidence>
<comment type="catalytic activity">
    <reaction evidence="2">
        <text>Couples ATP hydrolysis with the unwinding of duplex DNA by translocating in the 3'-5' direction.</text>
        <dbReference type="EC" id="5.6.2.4"/>
    </reaction>
</comment>
<dbReference type="GO" id="GO:0005737">
    <property type="term" value="C:cytoplasm"/>
    <property type="evidence" value="ECO:0007669"/>
    <property type="project" value="TreeGrafter"/>
</dbReference>
<dbReference type="InterPro" id="IPR027417">
    <property type="entry name" value="P-loop_NTPase"/>
</dbReference>
<dbReference type="EMBL" id="MU006112">
    <property type="protein sequence ID" value="KAF2835092.1"/>
    <property type="molecule type" value="Genomic_DNA"/>
</dbReference>
<dbReference type="AlphaFoldDB" id="A0A9P4VMX1"/>
<dbReference type="InterPro" id="IPR036388">
    <property type="entry name" value="WH-like_DNA-bd_sf"/>
</dbReference>
<dbReference type="GO" id="GO:0000724">
    <property type="term" value="P:double-strand break repair via homologous recombination"/>
    <property type="evidence" value="ECO:0007669"/>
    <property type="project" value="TreeGrafter"/>
</dbReference>
<keyword evidence="6" id="KW-1185">Reference proteome</keyword>
<dbReference type="GO" id="GO:0043138">
    <property type="term" value="F:3'-5' DNA helicase activity"/>
    <property type="evidence" value="ECO:0007669"/>
    <property type="project" value="UniProtKB-EC"/>
</dbReference>
<organism evidence="5 6">
    <name type="scientific">Patellaria atrata CBS 101060</name>
    <dbReference type="NCBI Taxonomy" id="1346257"/>
    <lineage>
        <taxon>Eukaryota</taxon>
        <taxon>Fungi</taxon>
        <taxon>Dikarya</taxon>
        <taxon>Ascomycota</taxon>
        <taxon>Pezizomycotina</taxon>
        <taxon>Dothideomycetes</taxon>
        <taxon>Dothideomycetes incertae sedis</taxon>
        <taxon>Patellariales</taxon>
        <taxon>Patellariaceae</taxon>
        <taxon>Patellaria</taxon>
    </lineage>
</organism>
<gene>
    <name evidence="5" type="ORF">M501DRAFT_1020300</name>
</gene>
<dbReference type="PROSITE" id="PS51194">
    <property type="entry name" value="HELICASE_CTER"/>
    <property type="match status" value="1"/>
</dbReference>
<evidence type="ECO:0000313" key="5">
    <source>
        <dbReference type="EMBL" id="KAF2835092.1"/>
    </source>
</evidence>
<dbReference type="GO" id="GO:0009378">
    <property type="term" value="F:four-way junction helicase activity"/>
    <property type="evidence" value="ECO:0007669"/>
    <property type="project" value="TreeGrafter"/>
</dbReference>
<keyword evidence="5" id="KW-0378">Hydrolase</keyword>
<dbReference type="Pfam" id="PF00271">
    <property type="entry name" value="Helicase_C"/>
    <property type="match status" value="1"/>
</dbReference>
<dbReference type="Gene3D" id="3.40.50.300">
    <property type="entry name" value="P-loop containing nucleotide triphosphate hydrolases"/>
    <property type="match status" value="1"/>
</dbReference>
<dbReference type="SUPFAM" id="SSF52540">
    <property type="entry name" value="P-loop containing nucleoside triphosphate hydrolases"/>
    <property type="match status" value="1"/>
</dbReference>
<dbReference type="Gene3D" id="1.10.10.10">
    <property type="entry name" value="Winged helix-like DNA-binding domain superfamily/Winged helix DNA-binding domain"/>
    <property type="match status" value="1"/>
</dbReference>
<reference evidence="5" key="1">
    <citation type="journal article" date="2020" name="Stud. Mycol.">
        <title>101 Dothideomycetes genomes: a test case for predicting lifestyles and emergence of pathogens.</title>
        <authorList>
            <person name="Haridas S."/>
            <person name="Albert R."/>
            <person name="Binder M."/>
            <person name="Bloem J."/>
            <person name="Labutti K."/>
            <person name="Salamov A."/>
            <person name="Andreopoulos B."/>
            <person name="Baker S."/>
            <person name="Barry K."/>
            <person name="Bills G."/>
            <person name="Bluhm B."/>
            <person name="Cannon C."/>
            <person name="Castanera R."/>
            <person name="Culley D."/>
            <person name="Daum C."/>
            <person name="Ezra D."/>
            <person name="Gonzalez J."/>
            <person name="Henrissat B."/>
            <person name="Kuo A."/>
            <person name="Liang C."/>
            <person name="Lipzen A."/>
            <person name="Lutzoni F."/>
            <person name="Magnuson J."/>
            <person name="Mondo S."/>
            <person name="Nolan M."/>
            <person name="Ohm R."/>
            <person name="Pangilinan J."/>
            <person name="Park H.-J."/>
            <person name="Ramirez L."/>
            <person name="Alfaro M."/>
            <person name="Sun H."/>
            <person name="Tritt A."/>
            <person name="Yoshinaga Y."/>
            <person name="Zwiers L.-H."/>
            <person name="Turgeon B."/>
            <person name="Goodwin S."/>
            <person name="Spatafora J."/>
            <person name="Crous P."/>
            <person name="Grigoriev I."/>
        </authorList>
    </citation>
    <scope>NUCLEOTIDE SEQUENCE</scope>
    <source>
        <strain evidence="5">CBS 101060</strain>
    </source>
</reference>
<proteinExistence type="inferred from homology"/>
<dbReference type="InterPro" id="IPR001650">
    <property type="entry name" value="Helicase_C-like"/>
</dbReference>
<dbReference type="PANTHER" id="PTHR13710:SF120">
    <property type="entry name" value="BIFUNCTIONAL 3'-5' EXONUCLEASE_ATP-DEPENDENT HELICASE WRN"/>
    <property type="match status" value="1"/>
</dbReference>
<evidence type="ECO:0000256" key="1">
    <source>
        <dbReference type="ARBA" id="ARBA00005446"/>
    </source>
</evidence>
<comment type="similarity">
    <text evidence="1">Belongs to the helicase family. RecQ subfamily.</text>
</comment>
<accession>A0A9P4VMX1</accession>
<comment type="caution">
    <text evidence="5">The sequence shown here is derived from an EMBL/GenBank/DDBJ whole genome shotgun (WGS) entry which is preliminary data.</text>
</comment>
<dbReference type="GO" id="GO:0005694">
    <property type="term" value="C:chromosome"/>
    <property type="evidence" value="ECO:0007669"/>
    <property type="project" value="TreeGrafter"/>
</dbReference>
<dbReference type="OrthoDB" id="10261556at2759"/>
<evidence type="ECO:0000313" key="6">
    <source>
        <dbReference type="Proteomes" id="UP000799429"/>
    </source>
</evidence>
<feature type="domain" description="Helicase C-terminal" evidence="4">
    <location>
        <begin position="38"/>
        <end position="205"/>
    </location>
</feature>
<dbReference type="Pfam" id="PF16124">
    <property type="entry name" value="RecQ_Zn_bind"/>
    <property type="match status" value="1"/>
</dbReference>
<protein>
    <recommendedName>
        <fullName evidence="3">DNA 3'-5' helicase</fullName>
        <ecNumber evidence="3">5.6.2.4</ecNumber>
    </recommendedName>
</protein>
<dbReference type="PANTHER" id="PTHR13710">
    <property type="entry name" value="DNA HELICASE RECQ FAMILY MEMBER"/>
    <property type="match status" value="1"/>
</dbReference>
<evidence type="ECO:0000259" key="4">
    <source>
        <dbReference type="PROSITE" id="PS51194"/>
    </source>
</evidence>
<dbReference type="SMART" id="SM00490">
    <property type="entry name" value="HELICc"/>
    <property type="match status" value="1"/>
</dbReference>
<dbReference type="InterPro" id="IPR032284">
    <property type="entry name" value="RecQ_Zn-bd"/>
</dbReference>
<dbReference type="Proteomes" id="UP000799429">
    <property type="component" value="Unassembled WGS sequence"/>
</dbReference>
<dbReference type="EC" id="5.6.2.4" evidence="3"/>
<name>A0A9P4VMX1_9PEZI</name>